<evidence type="ECO:0000256" key="3">
    <source>
        <dbReference type="SAM" id="MobiDB-lite"/>
    </source>
</evidence>
<feature type="compositionally biased region" description="Polar residues" evidence="3">
    <location>
        <begin position="1118"/>
        <end position="1128"/>
    </location>
</feature>
<dbReference type="GO" id="GO:0035025">
    <property type="term" value="P:positive regulation of Rho protein signal transduction"/>
    <property type="evidence" value="ECO:0007669"/>
    <property type="project" value="TreeGrafter"/>
</dbReference>
<evidence type="ECO:0000259" key="4">
    <source>
        <dbReference type="PROSITE" id="PS50010"/>
    </source>
</evidence>
<feature type="region of interest" description="Disordered" evidence="3">
    <location>
        <begin position="999"/>
        <end position="1045"/>
    </location>
</feature>
<dbReference type="GO" id="GO:0005085">
    <property type="term" value="F:guanyl-nucleotide exchange factor activity"/>
    <property type="evidence" value="ECO:0007669"/>
    <property type="project" value="InterPro"/>
</dbReference>
<protein>
    <recommendedName>
        <fullName evidence="4">DH domain-containing protein</fullName>
    </recommendedName>
</protein>
<feature type="compositionally biased region" description="Basic and acidic residues" evidence="3">
    <location>
        <begin position="33"/>
        <end position="44"/>
    </location>
</feature>
<gene>
    <name evidence="5" type="ORF">I316_06623</name>
</gene>
<dbReference type="Pfam" id="PF00621">
    <property type="entry name" value="RhoGEF"/>
    <property type="match status" value="1"/>
</dbReference>
<feature type="compositionally biased region" description="Polar residues" evidence="3">
    <location>
        <begin position="268"/>
        <end position="278"/>
    </location>
</feature>
<feature type="compositionally biased region" description="Polar residues" evidence="3">
    <location>
        <begin position="191"/>
        <end position="226"/>
    </location>
</feature>
<dbReference type="InterPro" id="IPR051480">
    <property type="entry name" value="Endocytic_GEF_Adapter"/>
</dbReference>
<evidence type="ECO:0000256" key="2">
    <source>
        <dbReference type="ARBA" id="ARBA00022490"/>
    </source>
</evidence>
<feature type="region of interest" description="Disordered" evidence="3">
    <location>
        <begin position="436"/>
        <end position="471"/>
    </location>
</feature>
<accession>A0A1B9GKV6</accession>
<reference evidence="5 6" key="1">
    <citation type="submission" date="2013-07" db="EMBL/GenBank/DDBJ databases">
        <title>The Genome Sequence of Cryptococcus heveanensis BCC8398.</title>
        <authorList>
            <consortium name="The Broad Institute Genome Sequencing Platform"/>
            <person name="Cuomo C."/>
            <person name="Litvintseva A."/>
            <person name="Chen Y."/>
            <person name="Heitman J."/>
            <person name="Sun S."/>
            <person name="Springer D."/>
            <person name="Dromer F."/>
            <person name="Young S.K."/>
            <person name="Zeng Q."/>
            <person name="Gargeya S."/>
            <person name="Fitzgerald M."/>
            <person name="Abouelleil A."/>
            <person name="Alvarado L."/>
            <person name="Berlin A.M."/>
            <person name="Chapman S.B."/>
            <person name="Dewar J."/>
            <person name="Goldberg J."/>
            <person name="Griggs A."/>
            <person name="Gujja S."/>
            <person name="Hansen M."/>
            <person name="Howarth C."/>
            <person name="Imamovic A."/>
            <person name="Larimer J."/>
            <person name="McCowan C."/>
            <person name="Murphy C."/>
            <person name="Pearson M."/>
            <person name="Priest M."/>
            <person name="Roberts A."/>
            <person name="Saif S."/>
            <person name="Shea T."/>
            <person name="Sykes S."/>
            <person name="Wortman J."/>
            <person name="Nusbaum C."/>
            <person name="Birren B."/>
        </authorList>
    </citation>
    <scope>NUCLEOTIDE SEQUENCE [LARGE SCALE GENOMIC DNA]</scope>
    <source>
        <strain evidence="5 6">BCC8398</strain>
    </source>
</reference>
<name>A0A1B9GKV6_9TREE</name>
<feature type="compositionally biased region" description="Basic and acidic residues" evidence="3">
    <location>
        <begin position="999"/>
        <end position="1016"/>
    </location>
</feature>
<feature type="region of interest" description="Disordered" evidence="3">
    <location>
        <begin position="382"/>
        <end position="418"/>
    </location>
</feature>
<dbReference type="OrthoDB" id="1716625at2759"/>
<feature type="compositionally biased region" description="Polar residues" evidence="3">
    <location>
        <begin position="891"/>
        <end position="902"/>
    </location>
</feature>
<feature type="region of interest" description="Disordered" evidence="3">
    <location>
        <begin position="1195"/>
        <end position="1412"/>
    </location>
</feature>
<dbReference type="InterPro" id="IPR000219">
    <property type="entry name" value="DH_dom"/>
</dbReference>
<proteinExistence type="predicted"/>
<evidence type="ECO:0000256" key="1">
    <source>
        <dbReference type="ARBA" id="ARBA00004496"/>
    </source>
</evidence>
<feature type="region of interest" description="Disordered" evidence="3">
    <location>
        <begin position="1"/>
        <end position="146"/>
    </location>
</feature>
<dbReference type="EMBL" id="KV700132">
    <property type="protein sequence ID" value="OCF31618.1"/>
    <property type="molecule type" value="Genomic_DNA"/>
</dbReference>
<dbReference type="SUPFAM" id="SSF48065">
    <property type="entry name" value="DBL homology domain (DH-domain)"/>
    <property type="match status" value="1"/>
</dbReference>
<dbReference type="STRING" id="1296120.A0A1B9GKV6"/>
<comment type="subcellular location">
    <subcellularLocation>
        <location evidence="1">Cytoplasm</location>
    </subcellularLocation>
</comment>
<sequence length="1412" mass="150521">MKSIFSRFKSDKERDPKAPSSARPSSSASLAARLRDDNDKDKNVRSRPLLPKRASTSTPKTSSSNPTSTLGPPSIVPLRAHSPSSMLGENHRPHSVHGTLRDMDLSPVVGWDDGTGRGRTVSASGEHGHGLASGGGAGKKVTFRSPVPTPTASVVLDEAVNLHVPNERGRPPSRSSDRRTPSISPTKRHSTSALKPSIPSSFSRPPTAESTDSARPRPTSRQTSPFLPSLAIRPQALRKASLPPLSRPSYTPRPGSTSPTKSPMVMSPTPSDVSTGASARSYIAPPNSWSEMAEDDLIANLGSKERTRQEVLWEIVSSEERYVQDLMKLNDTFCRSLLPPSATSPHLELFDPLSTLSRAMSPLSVTLSGNESYVNLPIAAKYATSPTPGSRPEIRYPSDSSSSTAPPVTPDEDFMARGTMFPPSSAARINAYNILTNGRPSEPSRKASFSSLSGKHHSLPPPSRQTSGGQTQLTAENRISYNIVNGHNKLHKAQSRVSSGGSFTSREFKLPEDLEKVLTVLAGGILEGHLKLARALKLRYEDQYPLVRSLADVFTAHSYILREYSTYVLHLEKALGQVNEALSTFTDSHSNSSSSKPKRISRRMEESDIWRLGRYLFSLEELAAERGEAGLVISLSKPFQRLLKYPLLFQNLLFNTDPSLREYEATLAMVDEVEGIVRTIEDEKSNEEVREKTRDVWARIDGLERDKIIMAPKSNRVLISETQLVVPSGVHLKVKSEPSASVKGKKSFKRLSDILKGHGDVSDLWVIRFSDVSLLCEKTGVTHLPLSSLQKGSGSKHDLTAELGSKKHGTMGRRSASIRARNIYKFVKVHEWHLKETDGSRDALVDMHDISLARQRSAEPPYSPPASKAPTLPSIAGTPHATPTKVPLKTTDGSANPSPSKSLRTRLAERDDDTDTVVSETMSVMSFAFRGGDQLSPNLKARPKKPNAQTGTKQNGRTVGGSATGNVRSTSQPGLHRRISGGHVAGQAANAKFAHRLRSPDLDHSGPVHNKSHIEGRTSAAGAAPKARRSLPPTMTMSGGLRPLHTASSATYNNLNTLSNRPAWNSGLSTASQRRASTPASQAGSVRGGASAQGSSSAGKRVPIGRASMGLAPRPRESSIQSTQNGIKHSNEGAENGESKPKEAEQNDDPKASEAPARGDDGVVERGELTDKRVREMPSREDSVVGLWRAYGEGKGIGLGLGLDTPEKRTSAMSPGTPPGSASKHAKNVVADGSPMTQSVSSPRNRPSSAVGSGRAVNAPSISVRGNRTSMLRGSTPAASTTTSSRSRRVSGTGTSTSATTPALKSPKRSRPSQAGVTPSPKSTAIPTSTLPADTNSVTTITNTAPDSADSAAVITKSPAPLATNSVPTPGPGPGPGSSSTAVRARVPSKASTVGRGGNVVSSRKRDLGGRI</sequence>
<feature type="compositionally biased region" description="Polar residues" evidence="3">
    <location>
        <begin position="1235"/>
        <end position="1251"/>
    </location>
</feature>
<feature type="compositionally biased region" description="Basic and acidic residues" evidence="3">
    <location>
        <begin position="8"/>
        <end position="17"/>
    </location>
</feature>
<organism evidence="5 6">
    <name type="scientific">Kwoniella heveanensis BCC8398</name>
    <dbReference type="NCBI Taxonomy" id="1296120"/>
    <lineage>
        <taxon>Eukaryota</taxon>
        <taxon>Fungi</taxon>
        <taxon>Dikarya</taxon>
        <taxon>Basidiomycota</taxon>
        <taxon>Agaricomycotina</taxon>
        <taxon>Tremellomycetes</taxon>
        <taxon>Tremellales</taxon>
        <taxon>Cryptococcaceae</taxon>
        <taxon>Kwoniella</taxon>
    </lineage>
</organism>
<dbReference type="PANTHER" id="PTHR46006">
    <property type="entry name" value="RHO GUANINE NUCLEOTIDE EXCHANGE FACTOR AT 64C, ISOFORM A"/>
    <property type="match status" value="1"/>
</dbReference>
<keyword evidence="2" id="KW-0963">Cytoplasm</keyword>
<feature type="compositionally biased region" description="Polar residues" evidence="3">
    <location>
        <begin position="964"/>
        <end position="973"/>
    </location>
</feature>
<feature type="compositionally biased region" description="Low complexity" evidence="3">
    <location>
        <begin position="55"/>
        <end position="69"/>
    </location>
</feature>
<dbReference type="GO" id="GO:0005737">
    <property type="term" value="C:cytoplasm"/>
    <property type="evidence" value="ECO:0007669"/>
    <property type="project" value="UniProtKB-SubCell"/>
</dbReference>
<feature type="region of interest" description="Disordered" evidence="3">
    <location>
        <begin position="162"/>
        <end position="280"/>
    </location>
</feature>
<dbReference type="InterPro" id="IPR035899">
    <property type="entry name" value="DBL_dom_sf"/>
</dbReference>
<feature type="compositionally biased region" description="Low complexity" evidence="3">
    <location>
        <begin position="18"/>
        <end position="32"/>
    </location>
</feature>
<dbReference type="Gene3D" id="1.20.900.10">
    <property type="entry name" value="Dbl homology (DH) domain"/>
    <property type="match status" value="2"/>
</dbReference>
<dbReference type="Proteomes" id="UP000092666">
    <property type="component" value="Unassembled WGS sequence"/>
</dbReference>
<feature type="compositionally biased region" description="Polar residues" evidence="3">
    <location>
        <begin position="947"/>
        <end position="957"/>
    </location>
</feature>
<feature type="compositionally biased region" description="Basic and acidic residues" evidence="3">
    <location>
        <begin position="1129"/>
        <end position="1182"/>
    </location>
</feature>
<keyword evidence="6" id="KW-1185">Reference proteome</keyword>
<reference evidence="6" key="2">
    <citation type="submission" date="2013-12" db="EMBL/GenBank/DDBJ databases">
        <title>Evolution of pathogenesis and genome organization in the Tremellales.</title>
        <authorList>
            <person name="Cuomo C."/>
            <person name="Litvintseva A."/>
            <person name="Heitman J."/>
            <person name="Chen Y."/>
            <person name="Sun S."/>
            <person name="Springer D."/>
            <person name="Dromer F."/>
            <person name="Young S."/>
            <person name="Zeng Q."/>
            <person name="Chapman S."/>
            <person name="Gujja S."/>
            <person name="Saif S."/>
            <person name="Birren B."/>
        </authorList>
    </citation>
    <scope>NUCLEOTIDE SEQUENCE [LARGE SCALE GENOMIC DNA]</scope>
    <source>
        <strain evidence="6">BCC8398</strain>
    </source>
</reference>
<feature type="compositionally biased region" description="Polar residues" evidence="3">
    <location>
        <begin position="1064"/>
        <end position="1079"/>
    </location>
</feature>
<feature type="region of interest" description="Disordered" evidence="3">
    <location>
        <begin position="929"/>
        <end position="979"/>
    </location>
</feature>
<feature type="region of interest" description="Disordered" evidence="3">
    <location>
        <begin position="1064"/>
        <end position="1182"/>
    </location>
</feature>
<evidence type="ECO:0000313" key="5">
    <source>
        <dbReference type="EMBL" id="OCF31618.1"/>
    </source>
</evidence>
<feature type="compositionally biased region" description="Low complexity" evidence="3">
    <location>
        <begin position="1273"/>
        <end position="1303"/>
    </location>
</feature>
<dbReference type="PANTHER" id="PTHR46006:SF7">
    <property type="entry name" value="DH DOMAIN-CONTAINING PROTEIN"/>
    <property type="match status" value="1"/>
</dbReference>
<dbReference type="PROSITE" id="PS50010">
    <property type="entry name" value="DH_2"/>
    <property type="match status" value="1"/>
</dbReference>
<feature type="region of interest" description="Disordered" evidence="3">
    <location>
        <begin position="855"/>
        <end position="915"/>
    </location>
</feature>
<feature type="compositionally biased region" description="Basic and acidic residues" evidence="3">
    <location>
        <begin position="165"/>
        <end position="180"/>
    </location>
</feature>
<feature type="compositionally biased region" description="Polar residues" evidence="3">
    <location>
        <begin position="1312"/>
        <end position="1346"/>
    </location>
</feature>
<feature type="compositionally biased region" description="Low complexity" evidence="3">
    <location>
        <begin position="1080"/>
        <end position="1099"/>
    </location>
</feature>
<feature type="domain" description="DH" evidence="4">
    <location>
        <begin position="307"/>
        <end position="683"/>
    </location>
</feature>
<evidence type="ECO:0000313" key="6">
    <source>
        <dbReference type="Proteomes" id="UP000092666"/>
    </source>
</evidence>
<feature type="compositionally biased region" description="Polar residues" evidence="3">
    <location>
        <begin position="1260"/>
        <end position="1272"/>
    </location>
</feature>